<feature type="compositionally biased region" description="Basic and acidic residues" evidence="1">
    <location>
        <begin position="1"/>
        <end position="10"/>
    </location>
</feature>
<feature type="compositionally biased region" description="Polar residues" evidence="1">
    <location>
        <begin position="64"/>
        <end position="74"/>
    </location>
</feature>
<evidence type="ECO:0000313" key="4">
    <source>
        <dbReference type="Proteomes" id="UP000070700"/>
    </source>
</evidence>
<dbReference type="GeneID" id="28820879"/>
<feature type="compositionally biased region" description="Polar residues" evidence="1">
    <location>
        <begin position="88"/>
        <end position="97"/>
    </location>
</feature>
<feature type="compositionally biased region" description="Polar residues" evidence="1">
    <location>
        <begin position="254"/>
        <end position="265"/>
    </location>
</feature>
<feature type="region of interest" description="Disordered" evidence="1">
    <location>
        <begin position="1"/>
        <end position="136"/>
    </location>
</feature>
<feature type="compositionally biased region" description="Low complexity" evidence="1">
    <location>
        <begin position="108"/>
        <end position="119"/>
    </location>
</feature>
<feature type="compositionally biased region" description="Low complexity" evidence="1">
    <location>
        <begin position="31"/>
        <end position="63"/>
    </location>
</feature>
<evidence type="ECO:0000313" key="3">
    <source>
        <dbReference type="EMBL" id="KUJ09550.1"/>
    </source>
</evidence>
<sequence length="614" mass="68263">MMASREERMQQRLRGAQRRQVKDVDFGLVFPGAAPEPESEPPATLESPQLELPQSEPLPQLSSRRTPASRQRASNAAIAQEISRPPGSHSTIDANTSAKRRKLDTDDTPVSSARSTRSRPAPRPDVYTLRDDPQDETALDMLLDTTNDSVTREPVYTPLVEQALVAGTPATRSRAKTPLLQSQVVDEVTESPKDAPGSGQRVHTGGNNAGTSSSRRQSIQGDSTIQTESETPIRQKKRKRPVSHPRPSPRNTRRSLQNQVLQDTSLELDELSPEQTTRHTLAPELESEAPMSEDEPLEEEPEEAEAISDEQAAMVLKKNKGRRISRGVPNVPADASEQISSPMAKKRRGKQRKDLSPVQQRHAKQAPPKTKQAKAIKKVRLGSPIPITIHRFTNPLVYDDDEADADILNSEIPQAKRPGVNTIDVLSEVCGEVVAAALQTLDEGGTACDDAALRREYKIKWQAVAAFGKEIQTRLLEHTINLDNGYSLERRLRDEQKKKLRLRDEILRIRAEREQVALHMDEVRIKHENAKMDAQKRDDLNANVHDIEMAIDLGKQKQHDEAEQSTEMVGTEVLLKRVAGEVSNKSDSGGLLRQIKDFNAFLERAALALEGKMV</sequence>
<keyword evidence="4" id="KW-1185">Reference proteome</keyword>
<feature type="region of interest" description="Disordered" evidence="1">
    <location>
        <begin position="165"/>
        <end position="371"/>
    </location>
</feature>
<dbReference type="Pfam" id="PF20994">
    <property type="entry name" value="CENPU"/>
    <property type="match status" value="1"/>
</dbReference>
<gene>
    <name evidence="3" type="ORF">LY89DRAFT_627717</name>
</gene>
<dbReference type="OrthoDB" id="5377952at2759"/>
<name>A0A132BAV6_MOLSC</name>
<dbReference type="Proteomes" id="UP000070700">
    <property type="component" value="Unassembled WGS sequence"/>
</dbReference>
<evidence type="ECO:0000256" key="1">
    <source>
        <dbReference type="SAM" id="MobiDB-lite"/>
    </source>
</evidence>
<dbReference type="InParanoid" id="A0A132BAV6"/>
<reference evidence="3 4" key="1">
    <citation type="submission" date="2015-10" db="EMBL/GenBank/DDBJ databases">
        <title>Full genome of DAOMC 229536 Phialocephala scopiformis, a fungal endophyte of spruce producing the potent anti-insectan compound rugulosin.</title>
        <authorList>
            <consortium name="DOE Joint Genome Institute"/>
            <person name="Walker A.K."/>
            <person name="Frasz S.L."/>
            <person name="Seifert K.A."/>
            <person name="Miller J.D."/>
            <person name="Mondo S.J."/>
            <person name="Labutti K."/>
            <person name="Lipzen A."/>
            <person name="Dockter R."/>
            <person name="Kennedy M."/>
            <person name="Grigoriev I.V."/>
            <person name="Spatafora J.W."/>
        </authorList>
    </citation>
    <scope>NUCLEOTIDE SEQUENCE [LARGE SCALE GENOMIC DNA]</scope>
    <source>
        <strain evidence="3 4">CBS 120377</strain>
    </source>
</reference>
<feature type="compositionally biased region" description="Acidic residues" evidence="1">
    <location>
        <begin position="285"/>
        <end position="308"/>
    </location>
</feature>
<protein>
    <recommendedName>
        <fullName evidence="2">Inner kinetochore subunit AME1 domain-containing protein</fullName>
    </recommendedName>
</protein>
<dbReference type="STRING" id="149040.A0A132BAV6"/>
<feature type="compositionally biased region" description="Polar residues" evidence="1">
    <location>
        <begin position="205"/>
        <end position="232"/>
    </location>
</feature>
<dbReference type="KEGG" id="psco:LY89DRAFT_627717"/>
<evidence type="ECO:0000259" key="2">
    <source>
        <dbReference type="Pfam" id="PF20994"/>
    </source>
</evidence>
<accession>A0A132BAV6</accession>
<dbReference type="EMBL" id="KQ947431">
    <property type="protein sequence ID" value="KUJ09550.1"/>
    <property type="molecule type" value="Genomic_DNA"/>
</dbReference>
<feature type="domain" description="Inner kinetochore subunit AME1" evidence="2">
    <location>
        <begin position="419"/>
        <end position="604"/>
    </location>
</feature>
<dbReference type="AlphaFoldDB" id="A0A132BAV6"/>
<dbReference type="RefSeq" id="XP_018063905.1">
    <property type="nucleotide sequence ID" value="XM_018211153.1"/>
</dbReference>
<proteinExistence type="predicted"/>
<dbReference type="InterPro" id="IPR048743">
    <property type="entry name" value="AME1"/>
</dbReference>
<organism evidence="3 4">
    <name type="scientific">Mollisia scopiformis</name>
    <name type="common">Conifer needle endophyte fungus</name>
    <name type="synonym">Phialocephala scopiformis</name>
    <dbReference type="NCBI Taxonomy" id="149040"/>
    <lineage>
        <taxon>Eukaryota</taxon>
        <taxon>Fungi</taxon>
        <taxon>Dikarya</taxon>
        <taxon>Ascomycota</taxon>
        <taxon>Pezizomycotina</taxon>
        <taxon>Leotiomycetes</taxon>
        <taxon>Helotiales</taxon>
        <taxon>Mollisiaceae</taxon>
        <taxon>Mollisia</taxon>
    </lineage>
</organism>
<feature type="compositionally biased region" description="Basic residues" evidence="1">
    <location>
        <begin position="234"/>
        <end position="243"/>
    </location>
</feature>